<evidence type="ECO:0008006" key="5">
    <source>
        <dbReference type="Google" id="ProtNLM"/>
    </source>
</evidence>
<sequence>MLFQATSLLALVAAVYAQAGDPSVNTPLGLVQCQPAQITWTASKTPVFLSIIPGGQAGATPLADFGQQSGNSFTWSPVNIAAGTPITVQVRDSTGAVAYSGKS</sequence>
<evidence type="ECO:0000313" key="3">
    <source>
        <dbReference type="EMBL" id="CAE6460852.1"/>
    </source>
</evidence>
<feature type="signal peptide" evidence="1">
    <location>
        <begin position="1"/>
        <end position="17"/>
    </location>
</feature>
<evidence type="ECO:0000313" key="2">
    <source>
        <dbReference type="EMBL" id="CAE6429673.1"/>
    </source>
</evidence>
<reference evidence="3" key="1">
    <citation type="submission" date="2021-01" db="EMBL/GenBank/DDBJ databases">
        <authorList>
            <person name="Kaushik A."/>
        </authorList>
    </citation>
    <scope>NUCLEOTIDE SEQUENCE</scope>
    <source>
        <strain evidence="3">AG4-R118</strain>
        <strain evidence="2">AG4-RS23</strain>
    </source>
</reference>
<feature type="chain" id="PRO_5036265453" description="Secreted protein" evidence="1">
    <location>
        <begin position="18"/>
        <end position="103"/>
    </location>
</feature>
<comment type="caution">
    <text evidence="3">The sequence shown here is derived from an EMBL/GenBank/DDBJ whole genome shotgun (WGS) entry which is preliminary data.</text>
</comment>
<dbReference type="PANTHER" id="PTHR37487">
    <property type="entry name" value="CHROMOSOME 1, WHOLE GENOME SHOTGUN SEQUENCE"/>
    <property type="match status" value="1"/>
</dbReference>
<protein>
    <recommendedName>
        <fullName evidence="5">Secreted protein</fullName>
    </recommendedName>
</protein>
<dbReference type="PANTHER" id="PTHR37487:SF2">
    <property type="entry name" value="EXPRESSED PROTEIN"/>
    <property type="match status" value="1"/>
</dbReference>
<dbReference type="EMBL" id="CAJMWY010000358">
    <property type="protein sequence ID" value="CAE6429673.1"/>
    <property type="molecule type" value="Genomic_DNA"/>
</dbReference>
<dbReference type="EMBL" id="CAJMWX010001052">
    <property type="protein sequence ID" value="CAE6460852.1"/>
    <property type="molecule type" value="Genomic_DNA"/>
</dbReference>
<name>A0A8H3BMZ6_9AGAM</name>
<organism evidence="3 4">
    <name type="scientific">Rhizoctonia solani</name>
    <dbReference type="NCBI Taxonomy" id="456999"/>
    <lineage>
        <taxon>Eukaryota</taxon>
        <taxon>Fungi</taxon>
        <taxon>Dikarya</taxon>
        <taxon>Basidiomycota</taxon>
        <taxon>Agaricomycotina</taxon>
        <taxon>Agaricomycetes</taxon>
        <taxon>Cantharellales</taxon>
        <taxon>Ceratobasidiaceae</taxon>
        <taxon>Rhizoctonia</taxon>
    </lineage>
</organism>
<proteinExistence type="predicted"/>
<evidence type="ECO:0000313" key="4">
    <source>
        <dbReference type="Proteomes" id="UP000663888"/>
    </source>
</evidence>
<gene>
    <name evidence="2" type="ORF">RDB_LOCUS24278</name>
    <name evidence="3" type="ORF">RDB_LOCUS89389</name>
</gene>
<dbReference type="Proteomes" id="UP000663888">
    <property type="component" value="Unassembled WGS sequence"/>
</dbReference>
<dbReference type="Proteomes" id="UP000663861">
    <property type="component" value="Unassembled WGS sequence"/>
</dbReference>
<accession>A0A8H3BMZ6</accession>
<keyword evidence="1" id="KW-0732">Signal</keyword>
<dbReference type="AlphaFoldDB" id="A0A8H3BMZ6"/>
<evidence type="ECO:0000256" key="1">
    <source>
        <dbReference type="SAM" id="SignalP"/>
    </source>
</evidence>